<accession>A0A0D2M6K9</accession>
<dbReference type="RefSeq" id="XP_013895886.1">
    <property type="nucleotide sequence ID" value="XM_014040432.1"/>
</dbReference>
<dbReference type="EMBL" id="KK102808">
    <property type="protein sequence ID" value="KIY96866.1"/>
    <property type="molecule type" value="Genomic_DNA"/>
</dbReference>
<evidence type="ECO:0000313" key="2">
    <source>
        <dbReference type="EMBL" id="KIY96866.1"/>
    </source>
</evidence>
<dbReference type="AlphaFoldDB" id="A0A0D2M6K9"/>
<keyword evidence="3" id="KW-1185">Reference proteome</keyword>
<dbReference type="GeneID" id="25728323"/>
<organism evidence="2 3">
    <name type="scientific">Monoraphidium neglectum</name>
    <dbReference type="NCBI Taxonomy" id="145388"/>
    <lineage>
        <taxon>Eukaryota</taxon>
        <taxon>Viridiplantae</taxon>
        <taxon>Chlorophyta</taxon>
        <taxon>core chlorophytes</taxon>
        <taxon>Chlorophyceae</taxon>
        <taxon>CS clade</taxon>
        <taxon>Sphaeropleales</taxon>
        <taxon>Selenastraceae</taxon>
        <taxon>Monoraphidium</taxon>
    </lineage>
</organism>
<dbReference type="KEGG" id="mng:MNEG_11095"/>
<evidence type="ECO:0000256" key="1">
    <source>
        <dbReference type="SAM" id="MobiDB-lite"/>
    </source>
</evidence>
<gene>
    <name evidence="2" type="ORF">MNEG_11095</name>
</gene>
<dbReference type="Proteomes" id="UP000054498">
    <property type="component" value="Unassembled WGS sequence"/>
</dbReference>
<reference evidence="2 3" key="1">
    <citation type="journal article" date="2013" name="BMC Genomics">
        <title>Reconstruction of the lipid metabolism for the microalga Monoraphidium neglectum from its genome sequence reveals characteristics suitable for biofuel production.</title>
        <authorList>
            <person name="Bogen C."/>
            <person name="Al-Dilaimi A."/>
            <person name="Albersmeier A."/>
            <person name="Wichmann J."/>
            <person name="Grundmann M."/>
            <person name="Rupp O."/>
            <person name="Lauersen K.J."/>
            <person name="Blifernez-Klassen O."/>
            <person name="Kalinowski J."/>
            <person name="Goesmann A."/>
            <person name="Mussgnug J.H."/>
            <person name="Kruse O."/>
        </authorList>
    </citation>
    <scope>NUCLEOTIDE SEQUENCE [LARGE SCALE GENOMIC DNA]</scope>
    <source>
        <strain evidence="2 3">SAG 48.87</strain>
    </source>
</reference>
<name>A0A0D2M6K9_9CHLO</name>
<protein>
    <submittedName>
        <fullName evidence="2">Uncharacterized protein</fullName>
    </submittedName>
</protein>
<feature type="non-terminal residue" evidence="2">
    <location>
        <position position="1"/>
    </location>
</feature>
<proteinExistence type="predicted"/>
<feature type="region of interest" description="Disordered" evidence="1">
    <location>
        <begin position="1"/>
        <end position="64"/>
    </location>
</feature>
<feature type="compositionally biased region" description="Low complexity" evidence="1">
    <location>
        <begin position="13"/>
        <end position="36"/>
    </location>
</feature>
<sequence>GLVGLLRGRRGQQGHAAAAAQDGDGDGAAAAAAAAAVIAPDEGHAQQQQQQAAPAPQPAAPAREWEERCAGAARLLVHAAAAGAPFRLLAAPGPPFAGGLDSSDASAEYDGFLDGGGADPYGEGVVADLSTLRALLLPCAA</sequence>
<evidence type="ECO:0000313" key="3">
    <source>
        <dbReference type="Proteomes" id="UP000054498"/>
    </source>
</evidence>
<feature type="compositionally biased region" description="Low complexity" evidence="1">
    <location>
        <begin position="45"/>
        <end position="54"/>
    </location>
</feature>